<evidence type="ECO:0000259" key="3">
    <source>
        <dbReference type="PROSITE" id="PS50041"/>
    </source>
</evidence>
<feature type="domain" description="Apple" evidence="4">
    <location>
        <begin position="30"/>
        <end position="106"/>
    </location>
</feature>
<dbReference type="PROSITE" id="PS50041">
    <property type="entry name" value="C_TYPE_LECTIN_2"/>
    <property type="match status" value="1"/>
</dbReference>
<dbReference type="InterPro" id="IPR001304">
    <property type="entry name" value="C-type_lectin-like"/>
</dbReference>
<dbReference type="InterPro" id="IPR016187">
    <property type="entry name" value="CTDL_fold"/>
</dbReference>
<dbReference type="Gene3D" id="3.10.100.10">
    <property type="entry name" value="Mannose-Binding Protein A, subunit A"/>
    <property type="match status" value="1"/>
</dbReference>
<evidence type="ECO:0000313" key="6">
    <source>
        <dbReference type="Proteomes" id="UP001208570"/>
    </source>
</evidence>
<dbReference type="PROSITE" id="PS00615">
    <property type="entry name" value="C_TYPE_LECTIN_1"/>
    <property type="match status" value="1"/>
</dbReference>
<evidence type="ECO:0000256" key="1">
    <source>
        <dbReference type="ARBA" id="ARBA00023157"/>
    </source>
</evidence>
<keyword evidence="2" id="KW-0732">Signal</keyword>
<evidence type="ECO:0000256" key="2">
    <source>
        <dbReference type="SAM" id="SignalP"/>
    </source>
</evidence>
<evidence type="ECO:0000259" key="4">
    <source>
        <dbReference type="PROSITE" id="PS50948"/>
    </source>
</evidence>
<dbReference type="SMART" id="SM00034">
    <property type="entry name" value="CLECT"/>
    <property type="match status" value="1"/>
</dbReference>
<dbReference type="InterPro" id="IPR003609">
    <property type="entry name" value="Pan_app"/>
</dbReference>
<keyword evidence="1" id="KW-1015">Disulfide bond</keyword>
<comment type="caution">
    <text evidence="5">The sequence shown here is derived from an EMBL/GenBank/DDBJ whole genome shotgun (WGS) entry which is preliminary data.</text>
</comment>
<dbReference type="Proteomes" id="UP001208570">
    <property type="component" value="Unassembled WGS sequence"/>
</dbReference>
<dbReference type="CDD" id="cd00037">
    <property type="entry name" value="CLECT"/>
    <property type="match status" value="1"/>
</dbReference>
<evidence type="ECO:0000313" key="5">
    <source>
        <dbReference type="EMBL" id="KAK2161269.1"/>
    </source>
</evidence>
<sequence length="246" mass="28030">MTISVISLITPCIAIIILINTCYVQKTCSCDKSIFHKITRKRGEGQVLINVNDTSYCQCLRMCRLAMKCYRFNFDGTDTENGRCQLLIEYTGLTDDVGWSYYGRSLSPTVSCPEGMDYYQSTGSCYGLTNRKRNFDDGIKKCEAWASGVHMAAIYSEVENDICANYWDLTENTGMFIGARWKEENNNNTDDFYWITTGASMTFTCWKPGYPKSNTNKQCVIVKISDGIPKWENGPCRFNKYALCKM</sequence>
<feature type="signal peptide" evidence="2">
    <location>
        <begin position="1"/>
        <end position="29"/>
    </location>
</feature>
<keyword evidence="6" id="KW-1185">Reference proteome</keyword>
<dbReference type="EMBL" id="JAODUP010000119">
    <property type="protein sequence ID" value="KAK2161269.1"/>
    <property type="molecule type" value="Genomic_DNA"/>
</dbReference>
<dbReference type="AlphaFoldDB" id="A0AAD9JXT6"/>
<dbReference type="InterPro" id="IPR016186">
    <property type="entry name" value="C-type_lectin-like/link_sf"/>
</dbReference>
<name>A0AAD9JXT6_9ANNE</name>
<gene>
    <name evidence="5" type="ORF">LSH36_119g03040</name>
</gene>
<feature type="domain" description="C-type lectin" evidence="3">
    <location>
        <begin position="121"/>
        <end position="245"/>
    </location>
</feature>
<accession>A0AAD9JXT6</accession>
<dbReference type="InterPro" id="IPR018378">
    <property type="entry name" value="C-type_lectin_CS"/>
</dbReference>
<reference evidence="5" key="1">
    <citation type="journal article" date="2023" name="Mol. Biol. Evol.">
        <title>Third-Generation Sequencing Reveals the Adaptive Role of the Epigenome in Three Deep-Sea Polychaetes.</title>
        <authorList>
            <person name="Perez M."/>
            <person name="Aroh O."/>
            <person name="Sun Y."/>
            <person name="Lan Y."/>
            <person name="Juniper S.K."/>
            <person name="Young C.R."/>
            <person name="Angers B."/>
            <person name="Qian P.Y."/>
        </authorList>
    </citation>
    <scope>NUCLEOTIDE SEQUENCE</scope>
    <source>
        <strain evidence="5">P08H-3</strain>
    </source>
</reference>
<organism evidence="5 6">
    <name type="scientific">Paralvinella palmiformis</name>
    <dbReference type="NCBI Taxonomy" id="53620"/>
    <lineage>
        <taxon>Eukaryota</taxon>
        <taxon>Metazoa</taxon>
        <taxon>Spiralia</taxon>
        <taxon>Lophotrochozoa</taxon>
        <taxon>Annelida</taxon>
        <taxon>Polychaeta</taxon>
        <taxon>Sedentaria</taxon>
        <taxon>Canalipalpata</taxon>
        <taxon>Terebellida</taxon>
        <taxon>Terebelliformia</taxon>
        <taxon>Alvinellidae</taxon>
        <taxon>Paralvinella</taxon>
    </lineage>
</organism>
<feature type="chain" id="PRO_5042140535" evidence="2">
    <location>
        <begin position="30"/>
        <end position="246"/>
    </location>
</feature>
<protein>
    <submittedName>
        <fullName evidence="5">Uncharacterized protein</fullName>
    </submittedName>
</protein>
<dbReference type="SUPFAM" id="SSF56436">
    <property type="entry name" value="C-type lectin-like"/>
    <property type="match status" value="1"/>
</dbReference>
<dbReference type="Pfam" id="PF00059">
    <property type="entry name" value="Lectin_C"/>
    <property type="match status" value="1"/>
</dbReference>
<dbReference type="PROSITE" id="PS50948">
    <property type="entry name" value="PAN"/>
    <property type="match status" value="1"/>
</dbReference>
<proteinExistence type="predicted"/>